<dbReference type="AlphaFoldDB" id="A0AAE0DDZ3"/>
<gene>
    <name evidence="3" type="ORF">CKAH01_13369</name>
</gene>
<dbReference type="Proteomes" id="UP001281614">
    <property type="component" value="Unassembled WGS sequence"/>
</dbReference>
<sequence>MSSSERFTKQNGLVKMTIAGRKIPGWEDSMFLQEYVGVHAAMTTQIAAAVPILRKYTQVIAIPHEPVAQLPRGGHAPWDMVSTLEWTSLDDLYGSFQTPEYKASAGSHKFADEGSQVGVLSKAVEEITLDAVGFEKRGETTTILQVFLAKSQGGDAQALSEEDLAERVAKIKDVGSGRGLLRYVANRPVMPSNLTTFFKGTPFSETDWSSTALMEQYWFPTRDAAVAFIKDNSSRGTLFSNLPNCLAEEKSFGIIGKENRVVEKGESN</sequence>
<keyword evidence="4" id="KW-1185">Reference proteome</keyword>
<proteinExistence type="inferred from homology"/>
<comment type="caution">
    <text evidence="3">The sequence shown here is derived from an EMBL/GenBank/DDBJ whole genome shotgun (WGS) entry which is preliminary data.</text>
</comment>
<name>A0AAE0DDZ3_COLKA</name>
<dbReference type="GO" id="GO:0016491">
    <property type="term" value="F:oxidoreductase activity"/>
    <property type="evidence" value="ECO:0007669"/>
    <property type="project" value="InterPro"/>
</dbReference>
<reference evidence="3" key="1">
    <citation type="submission" date="2023-02" db="EMBL/GenBank/DDBJ databases">
        <title>Colletotrichum kahawae CIFC_Que2 genome sequencing and assembly.</title>
        <authorList>
            <person name="Baroncelli R."/>
        </authorList>
    </citation>
    <scope>NUCLEOTIDE SEQUENCE</scope>
    <source>
        <strain evidence="3">CIFC_Que2</strain>
    </source>
</reference>
<accession>A0AAE0DDZ3</accession>
<comment type="similarity">
    <text evidence="1">Belongs to the tpcK family.</text>
</comment>
<dbReference type="SUPFAM" id="SSF54909">
    <property type="entry name" value="Dimeric alpha+beta barrel"/>
    <property type="match status" value="1"/>
</dbReference>
<dbReference type="InterPro" id="IPR009799">
    <property type="entry name" value="EthD_dom"/>
</dbReference>
<feature type="domain" description="EthD" evidence="2">
    <location>
        <begin position="24"/>
        <end position="113"/>
    </location>
</feature>
<protein>
    <recommendedName>
        <fullName evidence="2">EthD domain-containing protein</fullName>
    </recommendedName>
</protein>
<dbReference type="Gene3D" id="3.30.70.100">
    <property type="match status" value="1"/>
</dbReference>
<evidence type="ECO:0000256" key="1">
    <source>
        <dbReference type="ARBA" id="ARBA00005986"/>
    </source>
</evidence>
<dbReference type="InterPro" id="IPR011008">
    <property type="entry name" value="Dimeric_a/b-barrel"/>
</dbReference>
<dbReference type="EMBL" id="VYYT01000051">
    <property type="protein sequence ID" value="KAK2773902.1"/>
    <property type="molecule type" value="Genomic_DNA"/>
</dbReference>
<evidence type="ECO:0000259" key="2">
    <source>
        <dbReference type="Pfam" id="PF07110"/>
    </source>
</evidence>
<evidence type="ECO:0000313" key="4">
    <source>
        <dbReference type="Proteomes" id="UP001281614"/>
    </source>
</evidence>
<organism evidence="3 4">
    <name type="scientific">Colletotrichum kahawae</name>
    <name type="common">Coffee berry disease fungus</name>
    <dbReference type="NCBI Taxonomy" id="34407"/>
    <lineage>
        <taxon>Eukaryota</taxon>
        <taxon>Fungi</taxon>
        <taxon>Dikarya</taxon>
        <taxon>Ascomycota</taxon>
        <taxon>Pezizomycotina</taxon>
        <taxon>Sordariomycetes</taxon>
        <taxon>Hypocreomycetidae</taxon>
        <taxon>Glomerellales</taxon>
        <taxon>Glomerellaceae</taxon>
        <taxon>Colletotrichum</taxon>
        <taxon>Colletotrichum gloeosporioides species complex</taxon>
    </lineage>
</organism>
<dbReference type="Pfam" id="PF07110">
    <property type="entry name" value="EthD"/>
    <property type="match status" value="1"/>
</dbReference>
<evidence type="ECO:0000313" key="3">
    <source>
        <dbReference type="EMBL" id="KAK2773902.1"/>
    </source>
</evidence>